<evidence type="ECO:0000256" key="2">
    <source>
        <dbReference type="PIRSR" id="PIRSR620019-2"/>
    </source>
</evidence>
<protein>
    <recommendedName>
        <fullName evidence="3">PglD N-terminal domain-containing protein</fullName>
    </recommendedName>
</protein>
<dbReference type="Pfam" id="PF17836">
    <property type="entry name" value="PglD_N"/>
    <property type="match status" value="1"/>
</dbReference>
<dbReference type="Gene3D" id="2.160.10.10">
    <property type="entry name" value="Hexapeptide repeat proteins"/>
    <property type="match status" value="1"/>
</dbReference>
<organism evidence="4 5">
    <name type="scientific">Candidatus Glassbacteria bacterium RIFCSPLOWO2_12_FULL_58_11</name>
    <dbReference type="NCBI Taxonomy" id="1817867"/>
    <lineage>
        <taxon>Bacteria</taxon>
        <taxon>Candidatus Glassiibacteriota</taxon>
    </lineage>
</organism>
<feature type="domain" description="PglD N-terminal" evidence="3">
    <location>
        <begin position="3"/>
        <end position="60"/>
    </location>
</feature>
<feature type="binding site" evidence="2">
    <location>
        <position position="172"/>
    </location>
    <ligand>
        <name>acetyl-CoA</name>
        <dbReference type="ChEBI" id="CHEBI:57288"/>
    </ligand>
</feature>
<dbReference type="EMBL" id="MFIX01000161">
    <property type="protein sequence ID" value="OGG03071.1"/>
    <property type="molecule type" value="Genomic_DNA"/>
</dbReference>
<accession>A0A1F5YS69</accession>
<comment type="caution">
    <text evidence="4">The sequence shown here is derived from an EMBL/GenBank/DDBJ whole genome shotgun (WGS) entry which is preliminary data.</text>
</comment>
<dbReference type="PANTHER" id="PTHR43300">
    <property type="entry name" value="ACETYLTRANSFERASE"/>
    <property type="match status" value="1"/>
</dbReference>
<evidence type="ECO:0000256" key="1">
    <source>
        <dbReference type="PIRSR" id="PIRSR620019-1"/>
    </source>
</evidence>
<gene>
    <name evidence="4" type="ORF">A3F83_07125</name>
</gene>
<dbReference type="InterPro" id="IPR020019">
    <property type="entry name" value="AcTrfase_PglD-like"/>
</dbReference>
<evidence type="ECO:0000313" key="5">
    <source>
        <dbReference type="Proteomes" id="UP000179129"/>
    </source>
</evidence>
<evidence type="ECO:0000313" key="4">
    <source>
        <dbReference type="EMBL" id="OGG03071.1"/>
    </source>
</evidence>
<dbReference type="SUPFAM" id="SSF51161">
    <property type="entry name" value="Trimeric LpxA-like enzymes"/>
    <property type="match status" value="1"/>
</dbReference>
<dbReference type="InterPro" id="IPR011004">
    <property type="entry name" value="Trimer_LpxA-like_sf"/>
</dbReference>
<dbReference type="AlphaFoldDB" id="A0A1F5YS69"/>
<dbReference type="STRING" id="1817867.A3F83_07125"/>
<dbReference type="InterPro" id="IPR041561">
    <property type="entry name" value="PglD_N"/>
</dbReference>
<dbReference type="CDD" id="cd03360">
    <property type="entry name" value="LbH_AT_putative"/>
    <property type="match status" value="1"/>
</dbReference>
<proteinExistence type="predicted"/>
<name>A0A1F5YS69_9BACT</name>
<dbReference type="InterPro" id="IPR050179">
    <property type="entry name" value="Trans_hexapeptide_repeat"/>
</dbReference>
<reference evidence="4 5" key="1">
    <citation type="journal article" date="2016" name="Nat. Commun.">
        <title>Thousands of microbial genomes shed light on interconnected biogeochemical processes in an aquifer system.</title>
        <authorList>
            <person name="Anantharaman K."/>
            <person name="Brown C.T."/>
            <person name="Hug L.A."/>
            <person name="Sharon I."/>
            <person name="Castelle C.J."/>
            <person name="Probst A.J."/>
            <person name="Thomas B.C."/>
            <person name="Singh A."/>
            <person name="Wilkins M.J."/>
            <person name="Karaoz U."/>
            <person name="Brodie E.L."/>
            <person name="Williams K.H."/>
            <person name="Hubbard S.S."/>
            <person name="Banfield J.F."/>
        </authorList>
    </citation>
    <scope>NUCLEOTIDE SEQUENCE [LARGE SCALE GENOMIC DNA]</scope>
</reference>
<evidence type="ECO:0000259" key="3">
    <source>
        <dbReference type="Pfam" id="PF17836"/>
    </source>
</evidence>
<dbReference type="Proteomes" id="UP000179129">
    <property type="component" value="Unassembled WGS sequence"/>
</dbReference>
<dbReference type="PANTHER" id="PTHR43300:SF7">
    <property type="entry name" value="UDP-N-ACETYLBACILLOSAMINE N-ACETYLTRANSFERASE"/>
    <property type="match status" value="1"/>
</dbReference>
<feature type="active site" description="Proton acceptor" evidence="1">
    <location>
        <position position="142"/>
    </location>
</feature>
<sequence length="213" mass="22793">MEKLILIGAGGMCREVISLVEDINSLTDRFEIRGILDDNPSLAGEKVAGHTVLGPITSENIPEDCQAALCIATHRDIALRGRVGERLNLSPERWAKIIHPQATISSSARIEPGAILYAGSRVGPDTSIGLNSFLYYNAVLHHDSHLGDYTQVCAGVLIAGYVTVGNRCYLGIGSILRDNIAVADDIMVGMGAVATQDLREPGKVYRGMPARAI</sequence>
<feature type="site" description="Increases basicity of active site His" evidence="1">
    <location>
        <position position="143"/>
    </location>
</feature>
<dbReference type="Gene3D" id="3.40.50.20">
    <property type="match status" value="1"/>
</dbReference>